<feature type="domain" description="Cation/H+ exchanger transmembrane" evidence="6">
    <location>
        <begin position="17"/>
        <end position="473"/>
    </location>
</feature>
<feature type="transmembrane region" description="Helical" evidence="5">
    <location>
        <begin position="73"/>
        <end position="93"/>
    </location>
</feature>
<sequence>MPVLDLSELNIVIAVLGAFIVGYGFLSVKIKQVWYLGEALPAVMIGIILGPVASRFLDAERWGFATEGQQEAITLGLCRIVIGVQLVIAGFQLPAKYQQTNWKEMAICLLPVMTIMWIFTSLCILITIPKLSFLAALVIGSCVTCTDPILSQAVAKGPFSDKFVPRALREIISSEAGANDGFGFPFLLLATFLIRHADLAGVKFKEGVSEAVSQASEGAVETAAHLLKRSEEEIGRLGGGVPKAMEQWIVEGWLYIIIMSVAIGVVIGYGSMYVIRYALRRRWIDSESFLLWPMAIGLFTIGVCGLLGTDDLLACFVAGNALNWDGVYLEEAEKRHDEVNSCFDVILNFGGFMYIGTIFPWEQFQMPDVTGITVGRLFILGFLILIFRRIPAIFMTYKLMPSCVKDWKEALFMGYFGPIGIGAVFYVEHTRHLFPKPGEAMTEEEDNLTRAMVPVVYWLVFFSIVFHGLSIPALDAFYRWKGVEPIVEMDPAEVRVLSDREVLPPNSYVNPKRRSVIVHNRFSRPVSGVELQRWSNDSAADLKMNAAEPGYLDKLEYIQRYGGAIDNTPRQ</sequence>
<evidence type="ECO:0000256" key="3">
    <source>
        <dbReference type="ARBA" id="ARBA00022989"/>
    </source>
</evidence>
<dbReference type="RefSeq" id="XP_033691494.1">
    <property type="nucleotide sequence ID" value="XM_033823081.1"/>
</dbReference>
<dbReference type="PANTHER" id="PTHR31382:SF3">
    <property type="entry name" value="SODIUM ION_PROTON EXCHANGER (EUROFUNG)"/>
    <property type="match status" value="1"/>
</dbReference>
<dbReference type="InterPro" id="IPR006153">
    <property type="entry name" value="Cation/H_exchanger_TM"/>
</dbReference>
<keyword evidence="3 5" id="KW-1133">Transmembrane helix</keyword>
<dbReference type="GeneID" id="54576411"/>
<feature type="transmembrane region" description="Helical" evidence="5">
    <location>
        <begin position="410"/>
        <end position="427"/>
    </location>
</feature>
<accession>A0A6A6J3L0</accession>
<dbReference type="Pfam" id="PF00999">
    <property type="entry name" value="Na_H_Exchanger"/>
    <property type="match status" value="1"/>
</dbReference>
<keyword evidence="8" id="KW-1185">Reference proteome</keyword>
<evidence type="ECO:0000256" key="2">
    <source>
        <dbReference type="ARBA" id="ARBA00022692"/>
    </source>
</evidence>
<dbReference type="AlphaFoldDB" id="A0A6A6J3L0"/>
<dbReference type="InterPro" id="IPR004712">
    <property type="entry name" value="Na+/H+_antiporter_fungi"/>
</dbReference>
<organism evidence="7 8">
    <name type="scientific">Trematosphaeria pertusa</name>
    <dbReference type="NCBI Taxonomy" id="390896"/>
    <lineage>
        <taxon>Eukaryota</taxon>
        <taxon>Fungi</taxon>
        <taxon>Dikarya</taxon>
        <taxon>Ascomycota</taxon>
        <taxon>Pezizomycotina</taxon>
        <taxon>Dothideomycetes</taxon>
        <taxon>Pleosporomycetidae</taxon>
        <taxon>Pleosporales</taxon>
        <taxon>Massarineae</taxon>
        <taxon>Trematosphaeriaceae</taxon>
        <taxon>Trematosphaeria</taxon>
    </lineage>
</organism>
<feature type="transmembrane region" description="Helical" evidence="5">
    <location>
        <begin position="369"/>
        <end position="390"/>
    </location>
</feature>
<feature type="transmembrane region" description="Helical" evidence="5">
    <location>
        <begin position="455"/>
        <end position="474"/>
    </location>
</feature>
<evidence type="ECO:0000256" key="4">
    <source>
        <dbReference type="ARBA" id="ARBA00023136"/>
    </source>
</evidence>
<dbReference type="GO" id="GO:0120029">
    <property type="term" value="P:proton export across plasma membrane"/>
    <property type="evidence" value="ECO:0007669"/>
    <property type="project" value="InterPro"/>
</dbReference>
<feature type="transmembrane region" description="Helical" evidence="5">
    <location>
        <begin position="289"/>
        <end position="308"/>
    </location>
</feature>
<comment type="subcellular location">
    <subcellularLocation>
        <location evidence="1">Membrane</location>
        <topology evidence="1">Multi-pass membrane protein</topology>
    </subcellularLocation>
</comment>
<feature type="transmembrane region" description="Helical" evidence="5">
    <location>
        <begin position="6"/>
        <end position="26"/>
    </location>
</feature>
<dbReference type="PANTHER" id="PTHR31382">
    <property type="entry name" value="NA(+)/H(+) ANTIPORTER"/>
    <property type="match status" value="1"/>
</dbReference>
<evidence type="ECO:0000256" key="5">
    <source>
        <dbReference type="SAM" id="Phobius"/>
    </source>
</evidence>
<dbReference type="Proteomes" id="UP000800094">
    <property type="component" value="Unassembled WGS sequence"/>
</dbReference>
<dbReference type="GO" id="GO:0015385">
    <property type="term" value="F:sodium:proton antiporter activity"/>
    <property type="evidence" value="ECO:0007669"/>
    <property type="project" value="InterPro"/>
</dbReference>
<keyword evidence="2 5" id="KW-0812">Transmembrane</keyword>
<evidence type="ECO:0000256" key="1">
    <source>
        <dbReference type="ARBA" id="ARBA00004141"/>
    </source>
</evidence>
<dbReference type="GO" id="GO:0005886">
    <property type="term" value="C:plasma membrane"/>
    <property type="evidence" value="ECO:0007669"/>
    <property type="project" value="InterPro"/>
</dbReference>
<feature type="transmembrane region" description="Helical" evidence="5">
    <location>
        <begin position="105"/>
        <end position="128"/>
    </location>
</feature>
<evidence type="ECO:0000259" key="6">
    <source>
        <dbReference type="Pfam" id="PF00999"/>
    </source>
</evidence>
<dbReference type="GO" id="GO:0036376">
    <property type="term" value="P:sodium ion export across plasma membrane"/>
    <property type="evidence" value="ECO:0007669"/>
    <property type="project" value="InterPro"/>
</dbReference>
<gene>
    <name evidence="7" type="ORF">BU26DRAFT_414649</name>
</gene>
<feature type="transmembrane region" description="Helical" evidence="5">
    <location>
        <begin position="33"/>
        <end position="53"/>
    </location>
</feature>
<proteinExistence type="predicted"/>
<dbReference type="OrthoDB" id="5327978at2759"/>
<protein>
    <recommendedName>
        <fullName evidence="6">Cation/H+ exchanger transmembrane domain-containing protein</fullName>
    </recommendedName>
</protein>
<keyword evidence="4 5" id="KW-0472">Membrane</keyword>
<name>A0A6A6J3L0_9PLEO</name>
<evidence type="ECO:0000313" key="8">
    <source>
        <dbReference type="Proteomes" id="UP000800094"/>
    </source>
</evidence>
<dbReference type="GO" id="GO:0042391">
    <property type="term" value="P:regulation of membrane potential"/>
    <property type="evidence" value="ECO:0007669"/>
    <property type="project" value="InterPro"/>
</dbReference>
<feature type="transmembrane region" description="Helical" evidence="5">
    <location>
        <begin position="253"/>
        <end position="277"/>
    </location>
</feature>
<dbReference type="EMBL" id="ML987189">
    <property type="protein sequence ID" value="KAF2256490.1"/>
    <property type="molecule type" value="Genomic_DNA"/>
</dbReference>
<evidence type="ECO:0000313" key="7">
    <source>
        <dbReference type="EMBL" id="KAF2256490.1"/>
    </source>
</evidence>
<reference evidence="7" key="1">
    <citation type="journal article" date="2020" name="Stud. Mycol.">
        <title>101 Dothideomycetes genomes: a test case for predicting lifestyles and emergence of pathogens.</title>
        <authorList>
            <person name="Haridas S."/>
            <person name="Albert R."/>
            <person name="Binder M."/>
            <person name="Bloem J."/>
            <person name="Labutti K."/>
            <person name="Salamov A."/>
            <person name="Andreopoulos B."/>
            <person name="Baker S."/>
            <person name="Barry K."/>
            <person name="Bills G."/>
            <person name="Bluhm B."/>
            <person name="Cannon C."/>
            <person name="Castanera R."/>
            <person name="Culley D."/>
            <person name="Daum C."/>
            <person name="Ezra D."/>
            <person name="Gonzalez J."/>
            <person name="Henrissat B."/>
            <person name="Kuo A."/>
            <person name="Liang C."/>
            <person name="Lipzen A."/>
            <person name="Lutzoni F."/>
            <person name="Magnuson J."/>
            <person name="Mondo S."/>
            <person name="Nolan M."/>
            <person name="Ohm R."/>
            <person name="Pangilinan J."/>
            <person name="Park H.-J."/>
            <person name="Ramirez L."/>
            <person name="Alfaro M."/>
            <person name="Sun H."/>
            <person name="Tritt A."/>
            <person name="Yoshinaga Y."/>
            <person name="Zwiers L.-H."/>
            <person name="Turgeon B."/>
            <person name="Goodwin S."/>
            <person name="Spatafora J."/>
            <person name="Crous P."/>
            <person name="Grigoriev I."/>
        </authorList>
    </citation>
    <scope>NUCLEOTIDE SEQUENCE</scope>
    <source>
        <strain evidence="7">CBS 122368</strain>
    </source>
</reference>